<feature type="compositionally biased region" description="Basic and acidic residues" evidence="1">
    <location>
        <begin position="27"/>
        <end position="133"/>
    </location>
</feature>
<dbReference type="EMBL" id="JDSN01000131">
    <property type="protein sequence ID" value="KDB44811.1"/>
    <property type="molecule type" value="Genomic_DNA"/>
</dbReference>
<sequence length="280" mass="30373">MNKLLLIFIAIFSVTACFEQPKKDIIQEKGEDKADVEGLKAEDSKVESPKVESPKVEASKVEASKVEASKVEASKVESPKVEASKVESPKVESSKVEASKVEASKVEASKVESPKVESPKVESPKVESLKSEVSEAGASQVKIPDSKKDITEASSSDEKAGARQSISVQNEQASVVDSNNENSLLAQDINEPESQKSSKPKSLQYSINRHQESSGLSPEEARVGYQDTSGLSPEEARVGYQDTLSDEGILYLKMQCRYPLMSEQEIINFGCGTKEVKVAE</sequence>
<feature type="compositionally biased region" description="Polar residues" evidence="1">
    <location>
        <begin position="164"/>
        <end position="185"/>
    </location>
</feature>
<feature type="compositionally biased region" description="Basic and acidic residues" evidence="1">
    <location>
        <begin position="144"/>
        <end position="161"/>
    </location>
</feature>
<dbReference type="RefSeq" id="WP_035492144.1">
    <property type="nucleotide sequence ID" value="NZ_JDSN01000131.1"/>
</dbReference>
<dbReference type="Proteomes" id="UP000027441">
    <property type="component" value="Unassembled WGS sequence"/>
</dbReference>
<dbReference type="PROSITE" id="PS51257">
    <property type="entry name" value="PROKAR_LIPOPROTEIN"/>
    <property type="match status" value="1"/>
</dbReference>
<reference evidence="2 3" key="1">
    <citation type="submission" date="2014-02" db="EMBL/GenBank/DDBJ databases">
        <title>Comparative genomics of Haemophilus parasuis isolated from pig lungs.</title>
        <authorList>
            <person name="Kittichotirat W."/>
            <person name="Bumgarner R.E."/>
            <person name="Lawrence P."/>
        </authorList>
    </citation>
    <scope>NUCLEOTIDE SEQUENCE [LARGE SCALE GENOMIC DNA]</scope>
    <source>
        <strain evidence="2 3">HPS9</strain>
    </source>
</reference>
<organism evidence="2 3">
    <name type="scientific">Glaesserella parasuis HPS9</name>
    <dbReference type="NCBI Taxonomy" id="1450513"/>
    <lineage>
        <taxon>Bacteria</taxon>
        <taxon>Pseudomonadati</taxon>
        <taxon>Pseudomonadota</taxon>
        <taxon>Gammaproteobacteria</taxon>
        <taxon>Pasteurellales</taxon>
        <taxon>Pasteurellaceae</taxon>
        <taxon>Glaesserella</taxon>
    </lineage>
</organism>
<accession>A0A836YZB8</accession>
<dbReference type="Gene3D" id="2.160.10.20">
    <property type="entry name" value="Insect antifreeze protein"/>
    <property type="match status" value="1"/>
</dbReference>
<evidence type="ECO:0008006" key="4">
    <source>
        <dbReference type="Google" id="ProtNLM"/>
    </source>
</evidence>
<name>A0A836YZB8_GLAPU</name>
<feature type="region of interest" description="Disordered" evidence="1">
    <location>
        <begin position="27"/>
        <end position="236"/>
    </location>
</feature>
<proteinExistence type="predicted"/>
<dbReference type="AlphaFoldDB" id="A0A836YZB8"/>
<gene>
    <name evidence="2" type="ORF">HPS9_09295</name>
</gene>
<comment type="caution">
    <text evidence="2">The sequence shown here is derived from an EMBL/GenBank/DDBJ whole genome shotgun (WGS) entry which is preliminary data.</text>
</comment>
<evidence type="ECO:0000256" key="1">
    <source>
        <dbReference type="SAM" id="MobiDB-lite"/>
    </source>
</evidence>
<evidence type="ECO:0000313" key="3">
    <source>
        <dbReference type="Proteomes" id="UP000027441"/>
    </source>
</evidence>
<evidence type="ECO:0000313" key="2">
    <source>
        <dbReference type="EMBL" id="KDB44811.1"/>
    </source>
</evidence>
<protein>
    <recommendedName>
        <fullName evidence="4">Lipoprotein</fullName>
    </recommendedName>
</protein>
<feature type="compositionally biased region" description="Low complexity" evidence="1">
    <location>
        <begin position="195"/>
        <end position="206"/>
    </location>
</feature>